<accession>A0A2K9LM87</accession>
<dbReference type="Pfam" id="PF00305">
    <property type="entry name" value="Lipoxygenase"/>
    <property type="match status" value="1"/>
</dbReference>
<dbReference type="SUPFAM" id="SSF48484">
    <property type="entry name" value="Lipoxigenase"/>
    <property type="match status" value="1"/>
</dbReference>
<organism evidence="5 6">
    <name type="scientific">Ketobacter alkanivorans</name>
    <dbReference type="NCBI Taxonomy" id="1917421"/>
    <lineage>
        <taxon>Bacteria</taxon>
        <taxon>Pseudomonadati</taxon>
        <taxon>Pseudomonadota</taxon>
        <taxon>Gammaproteobacteria</taxon>
        <taxon>Pseudomonadales</taxon>
        <taxon>Ketobacteraceae</taxon>
        <taxon>Ketobacter</taxon>
    </lineage>
</organism>
<dbReference type="GO" id="GO:0034440">
    <property type="term" value="P:lipid oxidation"/>
    <property type="evidence" value="ECO:0007669"/>
    <property type="project" value="InterPro"/>
</dbReference>
<dbReference type="InterPro" id="IPR013819">
    <property type="entry name" value="LipOase_C"/>
</dbReference>
<evidence type="ECO:0000313" key="6">
    <source>
        <dbReference type="Proteomes" id="UP000235116"/>
    </source>
</evidence>
<dbReference type="InterPro" id="IPR000907">
    <property type="entry name" value="LipOase"/>
</dbReference>
<proteinExistence type="predicted"/>
<keyword evidence="1" id="KW-0479">Metal-binding</keyword>
<keyword evidence="6" id="KW-1185">Reference proteome</keyword>
<dbReference type="KEGG" id="kak:Kalk_13355"/>
<dbReference type="GO" id="GO:0046872">
    <property type="term" value="F:metal ion binding"/>
    <property type="evidence" value="ECO:0007669"/>
    <property type="project" value="UniProtKB-KW"/>
</dbReference>
<dbReference type="Proteomes" id="UP000235116">
    <property type="component" value="Chromosome"/>
</dbReference>
<dbReference type="PROSITE" id="PS51393">
    <property type="entry name" value="LIPOXYGENASE_3"/>
    <property type="match status" value="1"/>
</dbReference>
<feature type="region of interest" description="Disordered" evidence="3">
    <location>
        <begin position="1"/>
        <end position="24"/>
    </location>
</feature>
<evidence type="ECO:0000256" key="3">
    <source>
        <dbReference type="SAM" id="MobiDB-lite"/>
    </source>
</evidence>
<evidence type="ECO:0000313" key="5">
    <source>
        <dbReference type="EMBL" id="AUM13350.1"/>
    </source>
</evidence>
<name>A0A2K9LM87_9GAMM</name>
<evidence type="ECO:0000256" key="2">
    <source>
        <dbReference type="ARBA" id="ARBA00023002"/>
    </source>
</evidence>
<sequence length="651" mass="71980">MFTGNKSMSYSLPHQVSASERESRQSQISLSRSIYQYSVSEAESSNIRAPHVLPESEEFSNLVDNTSGEPVVYQDELDDSLGKMVANGVFHAFFLTRNFAKVRHDTLGDLEGLEDQLADDPTIENMSAYYDGLASSVTAAGTADQTKEYLDLYQNWSKNGVRGQGAEIFSDEVFANQAVAGPCPTVIKKVSFELLSEYRTNGLPLTDDVFLAASPFTANGDTNLETMIAEDRLYVQDFSMLAGLSSGHQGADSDENRFVYSPVAFYAVTADGNPRLLPIAIQMRQNDRDPAHWDPVFVPHMPNAMAYGADVNTADWSWMVAKASVSCSSQIYHEFFEHLGRSHFLMESVAMATNRCLSINHPVYAILKPHLLGTLAINDFGRSTLVNDGGTVDRYMSCTIEDFRQSAARAIYETDLLSLIPAVDLANREVNGIPYYPYRDDSVPLWNAIHAYVSEFLGVFYASSGDLVADLDVDNGGELGDWWRELTTDLELEGSTGVLKGLNFGTLENLEDLVNVITFIIYTASVHHAAVNYPQGDYYSNALLCPATVSRPTPVPGHTNKAYFMEFLPPETQAIFQMNQMMVLASFRFTRLGYFESGAFNNDPRIDGVVAQFQNALADIGAAIDSRNAALPATLRYHYMHPNNIPQSTNI</sequence>
<dbReference type="EMBL" id="CP022684">
    <property type="protein sequence ID" value="AUM13350.1"/>
    <property type="molecule type" value="Genomic_DNA"/>
</dbReference>
<feature type="compositionally biased region" description="Polar residues" evidence="3">
    <location>
        <begin position="1"/>
        <end position="16"/>
    </location>
</feature>
<evidence type="ECO:0000256" key="1">
    <source>
        <dbReference type="ARBA" id="ARBA00022723"/>
    </source>
</evidence>
<dbReference type="Gene3D" id="3.10.450.60">
    <property type="match status" value="1"/>
</dbReference>
<gene>
    <name evidence="5" type="ORF">Kalk_13355</name>
</gene>
<dbReference type="PRINTS" id="PR00087">
    <property type="entry name" value="LIPOXYGENASE"/>
</dbReference>
<dbReference type="Gene3D" id="1.20.245.10">
    <property type="entry name" value="Lipoxygenase-1, Domain 5"/>
    <property type="match status" value="1"/>
</dbReference>
<keyword evidence="2" id="KW-0560">Oxidoreductase</keyword>
<dbReference type="PANTHER" id="PTHR11771">
    <property type="entry name" value="LIPOXYGENASE"/>
    <property type="match status" value="1"/>
</dbReference>
<dbReference type="InterPro" id="IPR036226">
    <property type="entry name" value="LipOase_C_sf"/>
</dbReference>
<dbReference type="AlphaFoldDB" id="A0A2K9LM87"/>
<evidence type="ECO:0000259" key="4">
    <source>
        <dbReference type="PROSITE" id="PS51393"/>
    </source>
</evidence>
<feature type="domain" description="Lipoxygenase" evidence="4">
    <location>
        <begin position="169"/>
        <end position="651"/>
    </location>
</feature>
<dbReference type="GO" id="GO:0016702">
    <property type="term" value="F:oxidoreductase activity, acting on single donors with incorporation of molecular oxygen, incorporation of two atoms of oxygen"/>
    <property type="evidence" value="ECO:0007669"/>
    <property type="project" value="InterPro"/>
</dbReference>
<protein>
    <recommendedName>
        <fullName evidence="4">Lipoxygenase domain-containing protein</fullName>
    </recommendedName>
</protein>
<reference evidence="6" key="1">
    <citation type="submission" date="2017-08" db="EMBL/GenBank/DDBJ databases">
        <title>Direct submision.</title>
        <authorList>
            <person name="Kim S.-J."/>
            <person name="Rhee S.-K."/>
        </authorList>
    </citation>
    <scope>NUCLEOTIDE SEQUENCE [LARGE SCALE GENOMIC DNA]</scope>
    <source>
        <strain evidence="6">GI5</strain>
    </source>
</reference>